<evidence type="ECO:0000256" key="1">
    <source>
        <dbReference type="SAM" id="MobiDB-lite"/>
    </source>
</evidence>
<proteinExistence type="predicted"/>
<dbReference type="EMBL" id="BAAANS010000027">
    <property type="protein sequence ID" value="GAA2104577.1"/>
    <property type="molecule type" value="Genomic_DNA"/>
</dbReference>
<evidence type="ECO:0000313" key="3">
    <source>
        <dbReference type="Proteomes" id="UP001500897"/>
    </source>
</evidence>
<comment type="caution">
    <text evidence="2">The sequence shown here is derived from an EMBL/GenBank/DDBJ whole genome shotgun (WGS) entry which is preliminary data.</text>
</comment>
<feature type="region of interest" description="Disordered" evidence="1">
    <location>
        <begin position="20"/>
        <end position="60"/>
    </location>
</feature>
<name>A0ABN2X750_9ACTN</name>
<organism evidence="2 3">
    <name type="scientific">Kitasatospora saccharophila</name>
    <dbReference type="NCBI Taxonomy" id="407973"/>
    <lineage>
        <taxon>Bacteria</taxon>
        <taxon>Bacillati</taxon>
        <taxon>Actinomycetota</taxon>
        <taxon>Actinomycetes</taxon>
        <taxon>Kitasatosporales</taxon>
        <taxon>Streptomycetaceae</taxon>
        <taxon>Kitasatospora</taxon>
    </lineage>
</organism>
<accession>A0ABN2X750</accession>
<protein>
    <submittedName>
        <fullName evidence="2">Uncharacterized protein</fullName>
    </submittedName>
</protein>
<gene>
    <name evidence="2" type="ORF">GCM10009759_40870</name>
</gene>
<reference evidence="2 3" key="1">
    <citation type="journal article" date="2019" name="Int. J. Syst. Evol. Microbiol.">
        <title>The Global Catalogue of Microorganisms (GCM) 10K type strain sequencing project: providing services to taxonomists for standard genome sequencing and annotation.</title>
        <authorList>
            <consortium name="The Broad Institute Genomics Platform"/>
            <consortium name="The Broad Institute Genome Sequencing Center for Infectious Disease"/>
            <person name="Wu L."/>
            <person name="Ma J."/>
        </authorList>
    </citation>
    <scope>NUCLEOTIDE SEQUENCE [LARGE SCALE GENOMIC DNA]</scope>
    <source>
        <strain evidence="2 3">JCM 14559</strain>
    </source>
</reference>
<evidence type="ECO:0000313" key="2">
    <source>
        <dbReference type="EMBL" id="GAA2104577.1"/>
    </source>
</evidence>
<keyword evidence="3" id="KW-1185">Reference proteome</keyword>
<dbReference type="Proteomes" id="UP001500897">
    <property type="component" value="Unassembled WGS sequence"/>
</dbReference>
<sequence length="60" mass="6032">MSAQASRFPDLAASISAGVTAGLPDGVTSMPKPPESAGKGKARHTMTRSDPVQAVHGKAT</sequence>